<dbReference type="GO" id="GO:0006335">
    <property type="term" value="P:DNA replication-dependent chromatin assembly"/>
    <property type="evidence" value="ECO:0007669"/>
    <property type="project" value="TreeGrafter"/>
</dbReference>
<dbReference type="Pfam" id="PF10516">
    <property type="entry name" value="SHNi-TPR"/>
    <property type="match status" value="1"/>
</dbReference>
<dbReference type="EMBL" id="ML977377">
    <property type="protein sequence ID" value="KAF2105577.1"/>
    <property type="molecule type" value="Genomic_DNA"/>
</dbReference>
<evidence type="ECO:0000256" key="1">
    <source>
        <dbReference type="ARBA" id="ARBA00022737"/>
    </source>
</evidence>
<gene>
    <name evidence="6" type="ORF">BDV96DRAFT_509192</name>
</gene>
<feature type="region of interest" description="Disordered" evidence="4">
    <location>
        <begin position="380"/>
        <end position="439"/>
    </location>
</feature>
<dbReference type="Proteomes" id="UP000799770">
    <property type="component" value="Unassembled WGS sequence"/>
</dbReference>
<dbReference type="OrthoDB" id="5587616at2759"/>
<dbReference type="AlphaFoldDB" id="A0A6A5YGV8"/>
<feature type="compositionally biased region" description="Basic and acidic residues" evidence="4">
    <location>
        <begin position="420"/>
        <end position="439"/>
    </location>
</feature>
<sequence>MEAAAAPPTRDKLEELTQAAALQYKREKFPEASELYSQATELQAELNGEMAPENADLLYLYGKALYKVAIATSDVLGGKVAQEDKNKKKAEKKAKAESAAEGSSKVANGAKTEQKGETVDSKPYFQLTGDENWTDSEDDEDATEEAEGGAEGEEEQDDFGNAFQVFDMARVLYAKKIEGLDGTGKGKSKTDISPESKQARERLADCYNFLVDIAFENETYHSAIPDARSALEIQQEFLDSWHPYVTEAHFKLSLALEFASVSKLRSEQADMEVGDSAEAKQEVDIGLRKEAAQQMELAIASLEERIKREQAEVNDLTDNEQKTNKMKSVKDAEEMLEDMKARLVDLNADPNATIDPAQGIDATVFQGLLGGILGADPETQKAKLEEASKSANDISGLVRTKKKEKEPAGAQAAESSSSKRKLEVEDGEASGKRAKTEDI</sequence>
<evidence type="ECO:0000313" key="7">
    <source>
        <dbReference type="Proteomes" id="UP000799770"/>
    </source>
</evidence>
<keyword evidence="1" id="KW-0677">Repeat</keyword>
<dbReference type="InterPro" id="IPR019544">
    <property type="entry name" value="Tetratricopeptide_SHNi-TPR_dom"/>
</dbReference>
<evidence type="ECO:0000313" key="6">
    <source>
        <dbReference type="EMBL" id="KAF2105577.1"/>
    </source>
</evidence>
<dbReference type="InterPro" id="IPR011990">
    <property type="entry name" value="TPR-like_helical_dom_sf"/>
</dbReference>
<accession>A0A6A5YGV8</accession>
<dbReference type="Gene3D" id="1.25.40.10">
    <property type="entry name" value="Tetratricopeptide repeat domain"/>
    <property type="match status" value="1"/>
</dbReference>
<evidence type="ECO:0000256" key="3">
    <source>
        <dbReference type="SAM" id="Coils"/>
    </source>
</evidence>
<keyword evidence="3" id="KW-0175">Coiled coil</keyword>
<dbReference type="PANTHER" id="PTHR15081:SF1">
    <property type="entry name" value="NUCLEAR AUTOANTIGENIC SPERM PROTEIN"/>
    <property type="match status" value="1"/>
</dbReference>
<protein>
    <recommendedName>
        <fullName evidence="5">Tetratricopeptide SHNi-TPR domain-containing protein</fullName>
    </recommendedName>
</protein>
<dbReference type="InterPro" id="IPR051730">
    <property type="entry name" value="NASP-like"/>
</dbReference>
<dbReference type="GO" id="GO:0042393">
    <property type="term" value="F:histone binding"/>
    <property type="evidence" value="ECO:0007669"/>
    <property type="project" value="TreeGrafter"/>
</dbReference>
<feature type="region of interest" description="Disordered" evidence="4">
    <location>
        <begin position="79"/>
        <end position="157"/>
    </location>
</feature>
<reference evidence="6" key="1">
    <citation type="journal article" date="2020" name="Stud. Mycol.">
        <title>101 Dothideomycetes genomes: a test case for predicting lifestyles and emergence of pathogens.</title>
        <authorList>
            <person name="Haridas S."/>
            <person name="Albert R."/>
            <person name="Binder M."/>
            <person name="Bloem J."/>
            <person name="Labutti K."/>
            <person name="Salamov A."/>
            <person name="Andreopoulos B."/>
            <person name="Baker S."/>
            <person name="Barry K."/>
            <person name="Bills G."/>
            <person name="Bluhm B."/>
            <person name="Cannon C."/>
            <person name="Castanera R."/>
            <person name="Culley D."/>
            <person name="Daum C."/>
            <person name="Ezra D."/>
            <person name="Gonzalez J."/>
            <person name="Henrissat B."/>
            <person name="Kuo A."/>
            <person name="Liang C."/>
            <person name="Lipzen A."/>
            <person name="Lutzoni F."/>
            <person name="Magnuson J."/>
            <person name="Mondo S."/>
            <person name="Nolan M."/>
            <person name="Ohm R."/>
            <person name="Pangilinan J."/>
            <person name="Park H.-J."/>
            <person name="Ramirez L."/>
            <person name="Alfaro M."/>
            <person name="Sun H."/>
            <person name="Tritt A."/>
            <person name="Yoshinaga Y."/>
            <person name="Zwiers L.-H."/>
            <person name="Turgeon B."/>
            <person name="Goodwin S."/>
            <person name="Spatafora J."/>
            <person name="Crous P."/>
            <person name="Grigoriev I."/>
        </authorList>
    </citation>
    <scope>NUCLEOTIDE SEQUENCE</scope>
    <source>
        <strain evidence="6">CBS 627.86</strain>
    </source>
</reference>
<keyword evidence="7" id="KW-1185">Reference proteome</keyword>
<dbReference type="SUPFAM" id="SSF48452">
    <property type="entry name" value="TPR-like"/>
    <property type="match status" value="1"/>
</dbReference>
<name>A0A6A5YGV8_9PLEO</name>
<feature type="coiled-coil region" evidence="3">
    <location>
        <begin position="292"/>
        <end position="349"/>
    </location>
</feature>
<feature type="domain" description="Tetratricopeptide SHNi-TPR" evidence="5">
    <location>
        <begin position="204"/>
        <end position="238"/>
    </location>
</feature>
<proteinExistence type="predicted"/>
<evidence type="ECO:0000259" key="5">
    <source>
        <dbReference type="Pfam" id="PF10516"/>
    </source>
</evidence>
<dbReference type="GO" id="GO:0005654">
    <property type="term" value="C:nucleoplasm"/>
    <property type="evidence" value="ECO:0007669"/>
    <property type="project" value="TreeGrafter"/>
</dbReference>
<keyword evidence="2" id="KW-0802">TPR repeat</keyword>
<evidence type="ECO:0000256" key="2">
    <source>
        <dbReference type="ARBA" id="ARBA00022803"/>
    </source>
</evidence>
<organism evidence="6 7">
    <name type="scientific">Lophiotrema nucula</name>
    <dbReference type="NCBI Taxonomy" id="690887"/>
    <lineage>
        <taxon>Eukaryota</taxon>
        <taxon>Fungi</taxon>
        <taxon>Dikarya</taxon>
        <taxon>Ascomycota</taxon>
        <taxon>Pezizomycotina</taxon>
        <taxon>Dothideomycetes</taxon>
        <taxon>Pleosporomycetidae</taxon>
        <taxon>Pleosporales</taxon>
        <taxon>Lophiotremataceae</taxon>
        <taxon>Lophiotrema</taxon>
    </lineage>
</organism>
<feature type="compositionally biased region" description="Acidic residues" evidence="4">
    <location>
        <begin position="132"/>
        <end position="157"/>
    </location>
</feature>
<dbReference type="PANTHER" id="PTHR15081">
    <property type="entry name" value="NUCLEAR AUTOANTIGENIC SPERM PROTEIN NASP -RELATED"/>
    <property type="match status" value="1"/>
</dbReference>
<evidence type="ECO:0000256" key="4">
    <source>
        <dbReference type="SAM" id="MobiDB-lite"/>
    </source>
</evidence>
<dbReference type="GO" id="GO:0034080">
    <property type="term" value="P:CENP-A containing chromatin assembly"/>
    <property type="evidence" value="ECO:0007669"/>
    <property type="project" value="TreeGrafter"/>
</dbReference>